<comment type="caution">
    <text evidence="1">The sequence shown here is derived from an EMBL/GenBank/DDBJ whole genome shotgun (WGS) entry which is preliminary data.</text>
</comment>
<dbReference type="Pfam" id="PF04359">
    <property type="entry name" value="DUF493"/>
    <property type="match status" value="1"/>
</dbReference>
<evidence type="ECO:0000313" key="1">
    <source>
        <dbReference type="EMBL" id="KAK9822008.1"/>
    </source>
</evidence>
<dbReference type="InterPro" id="IPR007454">
    <property type="entry name" value="UPF0250_YbeD-like"/>
</dbReference>
<evidence type="ECO:0000313" key="2">
    <source>
        <dbReference type="Proteomes" id="UP001438707"/>
    </source>
</evidence>
<gene>
    <name evidence="1" type="ORF">WJX74_000125</name>
</gene>
<reference evidence="1 2" key="1">
    <citation type="journal article" date="2024" name="Nat. Commun.">
        <title>Phylogenomics reveals the evolutionary origins of lichenization in chlorophyte algae.</title>
        <authorList>
            <person name="Puginier C."/>
            <person name="Libourel C."/>
            <person name="Otte J."/>
            <person name="Skaloud P."/>
            <person name="Haon M."/>
            <person name="Grisel S."/>
            <person name="Petersen M."/>
            <person name="Berrin J.G."/>
            <person name="Delaux P.M."/>
            <person name="Dal Grande F."/>
            <person name="Keller J."/>
        </authorList>
    </citation>
    <scope>NUCLEOTIDE SEQUENCE [LARGE SCALE GENOMIC DNA]</scope>
    <source>
        <strain evidence="1 2">SAG 2145</strain>
    </source>
</reference>
<sequence length="177" mass="19801">METRLLSRLSWGPTHRACLLASPRLHRLPHPRVFLVTEAESRSSTTASSSSSNTDALTQTLAGVSANEKRAAKSNNLMLGTHDSIDAWRQLDEQVNKYPDTRNFKAIGEGGDDFVRSMASAVEQVLGPLQQDRIRQRLSKKATYVSVTIGPVQVDRSDQVIAIFGNMRQDKRLRFFF</sequence>
<keyword evidence="2" id="KW-1185">Reference proteome</keyword>
<proteinExistence type="predicted"/>
<dbReference type="Gene3D" id="3.30.70.260">
    <property type="match status" value="1"/>
</dbReference>
<accession>A0AAW1QKM1</accession>
<protein>
    <submittedName>
        <fullName evidence="1">Uncharacterized protein</fullName>
    </submittedName>
</protein>
<name>A0AAW1QKM1_9CHLO</name>
<dbReference type="InterPro" id="IPR027471">
    <property type="entry name" value="YbeD-like_sf"/>
</dbReference>
<dbReference type="EMBL" id="JALJOS010000034">
    <property type="protein sequence ID" value="KAK9822008.1"/>
    <property type="molecule type" value="Genomic_DNA"/>
</dbReference>
<dbReference type="PANTHER" id="PTHR34782">
    <property type="entry name" value="PHOSPHORIBOSYLFORMYLGLYCINAMIDINE SYNTHASE"/>
    <property type="match status" value="1"/>
</dbReference>
<dbReference type="AlphaFoldDB" id="A0AAW1QKM1"/>
<dbReference type="PANTHER" id="PTHR34782:SF1">
    <property type="entry name" value="PHOSPHORIBOSYLFORMYLGLYCINAMIDINE SYNTHASE"/>
    <property type="match status" value="1"/>
</dbReference>
<dbReference type="SUPFAM" id="SSF117991">
    <property type="entry name" value="YbeD/HP0495-like"/>
    <property type="match status" value="1"/>
</dbReference>
<organism evidence="1 2">
    <name type="scientific">Apatococcus lobatus</name>
    <dbReference type="NCBI Taxonomy" id="904363"/>
    <lineage>
        <taxon>Eukaryota</taxon>
        <taxon>Viridiplantae</taxon>
        <taxon>Chlorophyta</taxon>
        <taxon>core chlorophytes</taxon>
        <taxon>Trebouxiophyceae</taxon>
        <taxon>Chlorellales</taxon>
        <taxon>Chlorellaceae</taxon>
        <taxon>Apatococcus</taxon>
    </lineage>
</organism>
<dbReference type="Proteomes" id="UP001438707">
    <property type="component" value="Unassembled WGS sequence"/>
</dbReference>